<accession>A0ABU2H7M6</accession>
<dbReference type="EMBL" id="JAVLVT010000005">
    <property type="protein sequence ID" value="MDS1271312.1"/>
    <property type="molecule type" value="Genomic_DNA"/>
</dbReference>
<dbReference type="Proteomes" id="UP001250214">
    <property type="component" value="Unassembled WGS sequence"/>
</dbReference>
<comment type="caution">
    <text evidence="1">The sequence shown here is derived from an EMBL/GenBank/DDBJ whole genome shotgun (WGS) entry which is preliminary data.</text>
</comment>
<name>A0ABU2H7M6_9ACTN</name>
<organism evidence="1 2">
    <name type="scientific">Lipingzhangella rawalii</name>
    <dbReference type="NCBI Taxonomy" id="2055835"/>
    <lineage>
        <taxon>Bacteria</taxon>
        <taxon>Bacillati</taxon>
        <taxon>Actinomycetota</taxon>
        <taxon>Actinomycetes</taxon>
        <taxon>Streptosporangiales</taxon>
        <taxon>Nocardiopsidaceae</taxon>
        <taxon>Lipingzhangella</taxon>
    </lineage>
</organism>
<reference evidence="2" key="1">
    <citation type="submission" date="2023-07" db="EMBL/GenBank/DDBJ databases">
        <title>Novel species in the genus Lipingzhangella isolated from Sambhar Salt Lake.</title>
        <authorList>
            <person name="Jiya N."/>
            <person name="Kajale S."/>
            <person name="Sharma A."/>
        </authorList>
    </citation>
    <scope>NUCLEOTIDE SEQUENCE [LARGE SCALE GENOMIC DNA]</scope>
    <source>
        <strain evidence="2">LS1_29</strain>
    </source>
</reference>
<sequence length="158" mass="17360">MTHPAVVLYDGECAFCTAAAELGRCHVTYVPPQARMRSSPPPEVFPGVVWLPWQGASSAVAAHLRERARHEVLVVSADGRRVWGGSEAVAALLLNSPRRRWWPVGSLLRGPGTRRLARALYRWVARNRDRFPMPVTGARCRDTLQARGALVGEAAGRT</sequence>
<proteinExistence type="predicted"/>
<dbReference type="RefSeq" id="WP_310912838.1">
    <property type="nucleotide sequence ID" value="NZ_JAVLVT010000005.1"/>
</dbReference>
<evidence type="ECO:0000313" key="1">
    <source>
        <dbReference type="EMBL" id="MDS1271312.1"/>
    </source>
</evidence>
<protein>
    <submittedName>
        <fullName evidence="1">DCC1-like thiol-disulfide oxidoreductase family protein</fullName>
    </submittedName>
</protein>
<gene>
    <name evidence="1" type="ORF">RIF23_13500</name>
</gene>
<evidence type="ECO:0000313" key="2">
    <source>
        <dbReference type="Proteomes" id="UP001250214"/>
    </source>
</evidence>
<keyword evidence="2" id="KW-1185">Reference proteome</keyword>
<dbReference type="InterPro" id="IPR007263">
    <property type="entry name" value="DCC1-like"/>
</dbReference>
<dbReference type="Pfam" id="PF04134">
    <property type="entry name" value="DCC1-like"/>
    <property type="match status" value="1"/>
</dbReference>